<feature type="transmembrane region" description="Helical" evidence="2">
    <location>
        <begin position="346"/>
        <end position="368"/>
    </location>
</feature>
<dbReference type="SUPFAM" id="SSF51735">
    <property type="entry name" value="NAD(P)-binding Rossmann-fold domains"/>
    <property type="match status" value="1"/>
</dbReference>
<gene>
    <name evidence="3" type="ORF">CAMP_LOCUS14350</name>
</gene>
<evidence type="ECO:0000256" key="2">
    <source>
        <dbReference type="SAM" id="Phobius"/>
    </source>
</evidence>
<keyword evidence="1" id="KW-0560">Oxidoreductase</keyword>
<dbReference type="Proteomes" id="UP001152747">
    <property type="component" value="Unassembled WGS sequence"/>
</dbReference>
<dbReference type="InterPro" id="IPR036291">
    <property type="entry name" value="NAD(P)-bd_dom_sf"/>
</dbReference>
<dbReference type="PANTHER" id="PTHR43313:SF1">
    <property type="entry name" value="3BETA-HYDROXYSTEROID DEHYDROGENASE DHS-16"/>
    <property type="match status" value="1"/>
</dbReference>
<sequence>MLEYILYFLYFVIFYFLLKRFVLEHFYIEESGKFVIVTGCDSGFGRLLAIRLLEKRVNVFACCYTQQGIDSLISKWRIGSNSKGKLFPIRLDVTNEESVNSAKLEVTRILSENNAELWALVNNAGFFSIFGPDDWCSTNEYMMSLNVNTLGPVRMCHAFVPLIKKSKGRIVTMASSAGRLHGLYVGPYCTAKYAVEGYMDCLRLELRKFGVSVHILEPGAFRTELLNQDAQRQRITGIWSKLSNETKHEYGEDFRENFERSWEAGVNFVANKNIQWVVDCYTHALFCWWPRLRYTPGWDAIFMFIPLSLMSTYIQDTVLTVLYNLSPGPALVPQVIKRKTKIGDNLLRLLSFGAQVALIPVLYTFWFLKDSIPPKTTVVPPTNHTVAE</sequence>
<comment type="caution">
    <text evidence="3">The sequence shown here is derived from an EMBL/GenBank/DDBJ whole genome shotgun (WGS) entry which is preliminary data.</text>
</comment>
<dbReference type="GO" id="GO:0016491">
    <property type="term" value="F:oxidoreductase activity"/>
    <property type="evidence" value="ECO:0007669"/>
    <property type="project" value="UniProtKB-KW"/>
</dbReference>
<name>A0A9P1IT97_9PELO</name>
<evidence type="ECO:0000256" key="1">
    <source>
        <dbReference type="ARBA" id="ARBA00023002"/>
    </source>
</evidence>
<keyword evidence="2" id="KW-1133">Transmembrane helix</keyword>
<dbReference type="PRINTS" id="PR00081">
    <property type="entry name" value="GDHRDH"/>
</dbReference>
<organism evidence="3 4">
    <name type="scientific">Caenorhabditis angaria</name>
    <dbReference type="NCBI Taxonomy" id="860376"/>
    <lineage>
        <taxon>Eukaryota</taxon>
        <taxon>Metazoa</taxon>
        <taxon>Ecdysozoa</taxon>
        <taxon>Nematoda</taxon>
        <taxon>Chromadorea</taxon>
        <taxon>Rhabditida</taxon>
        <taxon>Rhabditina</taxon>
        <taxon>Rhabditomorpha</taxon>
        <taxon>Rhabditoidea</taxon>
        <taxon>Rhabditidae</taxon>
        <taxon>Peloderinae</taxon>
        <taxon>Caenorhabditis</taxon>
    </lineage>
</organism>
<dbReference type="Gene3D" id="3.40.50.720">
    <property type="entry name" value="NAD(P)-binding Rossmann-like Domain"/>
    <property type="match status" value="1"/>
</dbReference>
<evidence type="ECO:0000313" key="4">
    <source>
        <dbReference type="Proteomes" id="UP001152747"/>
    </source>
</evidence>
<keyword evidence="2" id="KW-0812">Transmembrane</keyword>
<feature type="transmembrane region" description="Helical" evidence="2">
    <location>
        <begin position="6"/>
        <end position="23"/>
    </location>
</feature>
<dbReference type="Pfam" id="PF00106">
    <property type="entry name" value="adh_short"/>
    <property type="match status" value="1"/>
</dbReference>
<dbReference type="GO" id="GO:0008202">
    <property type="term" value="P:steroid metabolic process"/>
    <property type="evidence" value="ECO:0007669"/>
    <property type="project" value="TreeGrafter"/>
</dbReference>
<keyword evidence="4" id="KW-1185">Reference proteome</keyword>
<proteinExistence type="predicted"/>
<dbReference type="InterPro" id="IPR020904">
    <property type="entry name" value="Sc_DH/Rdtase_CS"/>
</dbReference>
<dbReference type="PANTHER" id="PTHR43313">
    <property type="entry name" value="SHORT-CHAIN DEHYDROGENASE/REDUCTASE FAMILY 9C"/>
    <property type="match status" value="1"/>
</dbReference>
<protein>
    <submittedName>
        <fullName evidence="3">Uncharacterized protein</fullName>
    </submittedName>
</protein>
<dbReference type="InterPro" id="IPR002347">
    <property type="entry name" value="SDR_fam"/>
</dbReference>
<keyword evidence="2" id="KW-0472">Membrane</keyword>
<reference evidence="3" key="1">
    <citation type="submission" date="2022-11" db="EMBL/GenBank/DDBJ databases">
        <authorList>
            <person name="Kikuchi T."/>
        </authorList>
    </citation>
    <scope>NUCLEOTIDE SEQUENCE</scope>
    <source>
        <strain evidence="3">PS1010</strain>
    </source>
</reference>
<evidence type="ECO:0000313" key="3">
    <source>
        <dbReference type="EMBL" id="CAI5451713.1"/>
    </source>
</evidence>
<accession>A0A9P1IT97</accession>
<dbReference type="OrthoDB" id="2102561at2759"/>
<dbReference type="EMBL" id="CANHGI010000005">
    <property type="protein sequence ID" value="CAI5451713.1"/>
    <property type="molecule type" value="Genomic_DNA"/>
</dbReference>
<dbReference type="AlphaFoldDB" id="A0A9P1IT97"/>
<dbReference type="PROSITE" id="PS00061">
    <property type="entry name" value="ADH_SHORT"/>
    <property type="match status" value="1"/>
</dbReference>